<dbReference type="EMBL" id="JARAKH010000235">
    <property type="protein sequence ID" value="KAK8374732.1"/>
    <property type="molecule type" value="Genomic_DNA"/>
</dbReference>
<dbReference type="Proteomes" id="UP001487740">
    <property type="component" value="Unassembled WGS sequence"/>
</dbReference>
<feature type="region of interest" description="Disordered" evidence="1">
    <location>
        <begin position="16"/>
        <end position="45"/>
    </location>
</feature>
<dbReference type="EMBL" id="JARAKH010000235">
    <property type="protein sequence ID" value="KAK8374733.1"/>
    <property type="molecule type" value="Genomic_DNA"/>
</dbReference>
<gene>
    <name evidence="2" type="ORF">O3P69_015564</name>
</gene>
<proteinExistence type="predicted"/>
<comment type="caution">
    <text evidence="2">The sequence shown here is derived from an EMBL/GenBank/DDBJ whole genome shotgun (WGS) entry which is preliminary data.</text>
</comment>
<dbReference type="AlphaFoldDB" id="A0AAW0SJ38"/>
<protein>
    <submittedName>
        <fullName evidence="2">Uncharacterized protein</fullName>
    </submittedName>
</protein>
<feature type="compositionally biased region" description="Pro residues" evidence="1">
    <location>
        <begin position="22"/>
        <end position="32"/>
    </location>
</feature>
<keyword evidence="3" id="KW-1185">Reference proteome</keyword>
<evidence type="ECO:0000313" key="2">
    <source>
        <dbReference type="EMBL" id="KAK8374732.1"/>
    </source>
</evidence>
<dbReference type="EMBL" id="JARAKH010000235">
    <property type="protein sequence ID" value="KAK8374731.1"/>
    <property type="molecule type" value="Genomic_DNA"/>
</dbReference>
<sequence>MAGYIKGIYSYIRPESNTEAATPPPAADPPSPTVSNASQPEGCPQEAGYLKRAVTGVASGIYSVGSSTVGAGVSGVKWVAGTTYNVGSGVVGTAGAVVTGTASTVGAGATAVMSKITTKKKEHSD</sequence>
<organism evidence="2 3">
    <name type="scientific">Scylla paramamosain</name>
    <name type="common">Mud crab</name>
    <dbReference type="NCBI Taxonomy" id="85552"/>
    <lineage>
        <taxon>Eukaryota</taxon>
        <taxon>Metazoa</taxon>
        <taxon>Ecdysozoa</taxon>
        <taxon>Arthropoda</taxon>
        <taxon>Crustacea</taxon>
        <taxon>Multicrustacea</taxon>
        <taxon>Malacostraca</taxon>
        <taxon>Eumalacostraca</taxon>
        <taxon>Eucarida</taxon>
        <taxon>Decapoda</taxon>
        <taxon>Pleocyemata</taxon>
        <taxon>Brachyura</taxon>
        <taxon>Eubrachyura</taxon>
        <taxon>Portunoidea</taxon>
        <taxon>Portunidae</taxon>
        <taxon>Portuninae</taxon>
        <taxon>Scylla</taxon>
    </lineage>
</organism>
<accession>A0AAW0SJ38</accession>
<dbReference type="EMBL" id="JARAKH010000235">
    <property type="protein sequence ID" value="KAK8374730.1"/>
    <property type="molecule type" value="Genomic_DNA"/>
</dbReference>
<reference evidence="2 3" key="1">
    <citation type="submission" date="2023-03" db="EMBL/GenBank/DDBJ databases">
        <title>High-quality genome of Scylla paramamosain provides insights in environmental adaptation.</title>
        <authorList>
            <person name="Zhang L."/>
        </authorList>
    </citation>
    <scope>NUCLEOTIDE SEQUENCE [LARGE SCALE GENOMIC DNA]</scope>
    <source>
        <strain evidence="2">LZ_2023a</strain>
        <tissue evidence="2">Muscle</tissue>
    </source>
</reference>
<evidence type="ECO:0000256" key="1">
    <source>
        <dbReference type="SAM" id="MobiDB-lite"/>
    </source>
</evidence>
<evidence type="ECO:0000313" key="3">
    <source>
        <dbReference type="Proteomes" id="UP001487740"/>
    </source>
</evidence>
<name>A0AAW0SJ38_SCYPA</name>